<feature type="region of interest" description="Disordered" evidence="1">
    <location>
        <begin position="110"/>
        <end position="130"/>
    </location>
</feature>
<comment type="caution">
    <text evidence="3">The sequence shown here is derived from an EMBL/GenBank/DDBJ whole genome shotgun (WGS) entry which is preliminary data.</text>
</comment>
<keyword evidence="2" id="KW-1133">Transmembrane helix</keyword>
<evidence type="ECO:0000256" key="2">
    <source>
        <dbReference type="SAM" id="Phobius"/>
    </source>
</evidence>
<proteinExistence type="predicted"/>
<dbReference type="Pfam" id="PF19690">
    <property type="entry name" value="DUF6191"/>
    <property type="match status" value="1"/>
</dbReference>
<organism evidence="3 4">
    <name type="scientific">Streptomyces enissocaesilis</name>
    <dbReference type="NCBI Taxonomy" id="332589"/>
    <lineage>
        <taxon>Bacteria</taxon>
        <taxon>Bacillati</taxon>
        <taxon>Actinomycetota</taxon>
        <taxon>Actinomycetes</taxon>
        <taxon>Kitasatosporales</taxon>
        <taxon>Streptomycetaceae</taxon>
        <taxon>Streptomyces</taxon>
        <taxon>Streptomyces rochei group</taxon>
    </lineage>
</organism>
<dbReference type="EMBL" id="BAAAUD010000115">
    <property type="protein sequence ID" value="GAA2974758.1"/>
    <property type="molecule type" value="Genomic_DNA"/>
</dbReference>
<reference evidence="3 4" key="1">
    <citation type="journal article" date="2019" name="Int. J. Syst. Evol. Microbiol.">
        <title>The Global Catalogue of Microorganisms (GCM) 10K type strain sequencing project: providing services to taxonomists for standard genome sequencing and annotation.</title>
        <authorList>
            <consortium name="The Broad Institute Genomics Platform"/>
            <consortium name="The Broad Institute Genome Sequencing Center for Infectious Disease"/>
            <person name="Wu L."/>
            <person name="Ma J."/>
        </authorList>
    </citation>
    <scope>NUCLEOTIDE SEQUENCE [LARGE SCALE GENOMIC DNA]</scope>
    <source>
        <strain evidence="3 4">JCM 9088</strain>
    </source>
</reference>
<evidence type="ECO:0000313" key="4">
    <source>
        <dbReference type="Proteomes" id="UP001500403"/>
    </source>
</evidence>
<accession>A0ABN3XRB6</accession>
<name>A0ABN3XRB6_9ACTN</name>
<evidence type="ECO:0000256" key="1">
    <source>
        <dbReference type="SAM" id="MobiDB-lite"/>
    </source>
</evidence>
<keyword evidence="2" id="KW-0472">Membrane</keyword>
<protein>
    <submittedName>
        <fullName evidence="3">Uncharacterized protein</fullName>
    </submittedName>
</protein>
<dbReference type="InterPro" id="IPR045684">
    <property type="entry name" value="DUF6191"/>
</dbReference>
<sequence length="141" mass="15164">MGGACWVGAELGEDLPVLEVGETVLDWNCGPDTGDMQFVLFMTLPGLVIMLTLLAFVDQLLLRAGRAGGLPWRNSARQGQISATGFEQLHASFCPGKQSELKERQSALIMPDDEDDGAPPNRTMVDPAAGTVVIRMPRPGR</sequence>
<evidence type="ECO:0000313" key="3">
    <source>
        <dbReference type="EMBL" id="GAA2974758.1"/>
    </source>
</evidence>
<keyword evidence="2" id="KW-0812">Transmembrane</keyword>
<keyword evidence="4" id="KW-1185">Reference proteome</keyword>
<feature type="transmembrane region" description="Helical" evidence="2">
    <location>
        <begin position="38"/>
        <end position="57"/>
    </location>
</feature>
<dbReference type="Proteomes" id="UP001500403">
    <property type="component" value="Unassembled WGS sequence"/>
</dbReference>
<gene>
    <name evidence="3" type="ORF">GCM10010446_68760</name>
</gene>